<keyword evidence="4" id="KW-0547">Nucleotide-binding</keyword>
<evidence type="ECO:0000259" key="6">
    <source>
        <dbReference type="PROSITE" id="PS50507"/>
    </source>
</evidence>
<dbReference type="Pfam" id="PF00680">
    <property type="entry name" value="RdRP_1"/>
    <property type="match status" value="1"/>
</dbReference>
<feature type="domain" description="RdRp catalytic" evidence="6">
    <location>
        <begin position="255"/>
        <end position="376"/>
    </location>
</feature>
<evidence type="ECO:0000256" key="1">
    <source>
        <dbReference type="ARBA" id="ARBA00022484"/>
    </source>
</evidence>
<evidence type="ECO:0000256" key="2">
    <source>
        <dbReference type="ARBA" id="ARBA00022679"/>
    </source>
</evidence>
<dbReference type="GO" id="GO:0006351">
    <property type="term" value="P:DNA-templated transcription"/>
    <property type="evidence" value="ECO:0007669"/>
    <property type="project" value="InterPro"/>
</dbReference>
<dbReference type="PROSITE" id="PS50507">
    <property type="entry name" value="RDRP_SSRNA_POS"/>
    <property type="match status" value="1"/>
</dbReference>
<keyword evidence="5" id="KW-0693">Viral RNA replication</keyword>
<sequence>MRLRDAVRIKEGWSRPQTNRADGHVKRLSKDRDDQLFDKEVKDLVCEWAINRDQVRKFWKYLKKQRFTQSKFEVKKFREALTRFTEPNHKYGGWRKAHELAKFLLEDEFKRANLKMLHYRETDDIAAALPRKDTHAGIEYVEYGKRKKGEYLDELFNMYTRAEKEARLQRSFNAIILPGTRTQASGAFDDFGNETPDRIKYKSRLVSIVGLRQILAECKFARPVQQFMSGVKWYAGGKSDAEICGYMTGLRSDLKYWVCIDYSSFDQTISDWLIRDAFDIMRAAFGQDSFFDDDLFSIVREDFIHKIFLDVDGTLLESHKGVPSGSMFTQIVDSIVNRLMIQAYFISKNIPLNTVVMCIMGDDNIIFSASKLDEEELASYLAYNYGVEVNPDKFEKGTWDDHPTFLSREWTPDGANRDPWVLVMKLFYPERFRDYYQWHEGIPPTRPDEVVYSYILSFPVGMRRLIHVDKFVDHFLREHGVLRSDARHGAGSNYIRALEARIKSSFWGKSA</sequence>
<name>A0A9E7V253_9VIRU</name>
<organism evidence="7">
    <name type="scientific">Anshan Parti tick virus 1</name>
    <dbReference type="NCBI Taxonomy" id="2972279"/>
    <lineage>
        <taxon>Viruses</taxon>
        <taxon>Riboviria</taxon>
        <taxon>Orthornavirae</taxon>
        <taxon>Pisuviricota</taxon>
        <taxon>Duplopiviricetes</taxon>
        <taxon>Durnavirales</taxon>
        <taxon>Partitiviridae</taxon>
    </lineage>
</organism>
<keyword evidence="1 7" id="KW-0696">RNA-directed RNA polymerase</keyword>
<dbReference type="GO" id="GO:0003968">
    <property type="term" value="F:RNA-directed RNA polymerase activity"/>
    <property type="evidence" value="ECO:0007669"/>
    <property type="project" value="UniProtKB-KW"/>
</dbReference>
<accession>A0A9E7V253</accession>
<dbReference type="EMBL" id="ON746477">
    <property type="protein sequence ID" value="UYL95501.1"/>
    <property type="molecule type" value="Genomic_RNA"/>
</dbReference>
<evidence type="ECO:0000313" key="7">
    <source>
        <dbReference type="EMBL" id="UYL95501.1"/>
    </source>
</evidence>
<dbReference type="InterPro" id="IPR043128">
    <property type="entry name" value="Rev_trsase/Diguanyl_cyclase"/>
</dbReference>
<evidence type="ECO:0000256" key="3">
    <source>
        <dbReference type="ARBA" id="ARBA00022695"/>
    </source>
</evidence>
<reference evidence="7" key="1">
    <citation type="submission" date="2022-05" db="EMBL/GenBank/DDBJ databases">
        <authorList>
            <person name="Cao W."/>
            <person name="Jia N."/>
            <person name="Lam T.T.-Y."/>
            <person name="Ni X."/>
            <person name="Liu J."/>
        </authorList>
    </citation>
    <scope>NUCLEOTIDE SEQUENCE</scope>
    <source>
        <strain evidence="7">TIGMIC 2</strain>
    </source>
</reference>
<dbReference type="InterPro" id="IPR043502">
    <property type="entry name" value="DNA/RNA_pol_sf"/>
</dbReference>
<dbReference type="GO" id="GO:0003723">
    <property type="term" value="F:RNA binding"/>
    <property type="evidence" value="ECO:0007669"/>
    <property type="project" value="InterPro"/>
</dbReference>
<evidence type="ECO:0000256" key="5">
    <source>
        <dbReference type="ARBA" id="ARBA00022953"/>
    </source>
</evidence>
<dbReference type="GO" id="GO:0039694">
    <property type="term" value="P:viral RNA genome replication"/>
    <property type="evidence" value="ECO:0007669"/>
    <property type="project" value="InterPro"/>
</dbReference>
<dbReference type="SUPFAM" id="SSF56672">
    <property type="entry name" value="DNA/RNA polymerases"/>
    <property type="match status" value="1"/>
</dbReference>
<dbReference type="InterPro" id="IPR001205">
    <property type="entry name" value="RNA-dir_pol_C"/>
</dbReference>
<keyword evidence="2" id="KW-0808">Transferase</keyword>
<proteinExistence type="predicted"/>
<keyword evidence="3" id="KW-0548">Nucleotidyltransferase</keyword>
<dbReference type="GO" id="GO:0000166">
    <property type="term" value="F:nucleotide binding"/>
    <property type="evidence" value="ECO:0007669"/>
    <property type="project" value="UniProtKB-KW"/>
</dbReference>
<dbReference type="Gene3D" id="3.30.70.270">
    <property type="match status" value="1"/>
</dbReference>
<protein>
    <submittedName>
        <fullName evidence="7">RNA-dependent RNA polymerase</fullName>
    </submittedName>
</protein>
<evidence type="ECO:0000256" key="4">
    <source>
        <dbReference type="ARBA" id="ARBA00022741"/>
    </source>
</evidence>
<dbReference type="InterPro" id="IPR007094">
    <property type="entry name" value="RNA-dir_pol_PSvirus"/>
</dbReference>